<accession>A0A1G2E119</accession>
<evidence type="ECO:0000313" key="8">
    <source>
        <dbReference type="Proteomes" id="UP000176755"/>
    </source>
</evidence>
<feature type="transmembrane region" description="Helical" evidence="6">
    <location>
        <begin position="80"/>
        <end position="104"/>
    </location>
</feature>
<comment type="caution">
    <text evidence="7">The sequence shown here is derived from an EMBL/GenBank/DDBJ whole genome shotgun (WGS) entry which is preliminary data.</text>
</comment>
<reference evidence="7 8" key="1">
    <citation type="journal article" date="2016" name="Nat. Commun.">
        <title>Thousands of microbial genomes shed light on interconnected biogeochemical processes in an aquifer system.</title>
        <authorList>
            <person name="Anantharaman K."/>
            <person name="Brown C.T."/>
            <person name="Hug L.A."/>
            <person name="Sharon I."/>
            <person name="Castelle C.J."/>
            <person name="Probst A.J."/>
            <person name="Thomas B.C."/>
            <person name="Singh A."/>
            <person name="Wilkins M.J."/>
            <person name="Karaoz U."/>
            <person name="Brodie E.L."/>
            <person name="Williams K.H."/>
            <person name="Hubbard S.S."/>
            <person name="Banfield J.F."/>
        </authorList>
    </citation>
    <scope>NUCLEOTIDE SEQUENCE [LARGE SCALE GENOMIC DNA]</scope>
</reference>
<dbReference type="GO" id="GO:0005886">
    <property type="term" value="C:plasma membrane"/>
    <property type="evidence" value="ECO:0007669"/>
    <property type="project" value="UniProtKB-SubCell"/>
</dbReference>
<feature type="transmembrane region" description="Helical" evidence="6">
    <location>
        <begin position="40"/>
        <end position="60"/>
    </location>
</feature>
<evidence type="ECO:0000256" key="4">
    <source>
        <dbReference type="ARBA" id="ARBA00022989"/>
    </source>
</evidence>
<organism evidence="7 8">
    <name type="scientific">Candidatus Nealsonbacteria bacterium RBG_13_42_11</name>
    <dbReference type="NCBI Taxonomy" id="1801663"/>
    <lineage>
        <taxon>Bacteria</taxon>
        <taxon>Candidatus Nealsoniibacteriota</taxon>
    </lineage>
</organism>
<evidence type="ECO:0008006" key="9">
    <source>
        <dbReference type="Google" id="ProtNLM"/>
    </source>
</evidence>
<gene>
    <name evidence="7" type="ORF">A2175_01690</name>
</gene>
<dbReference type="PANTHER" id="PTHR40277:SF1">
    <property type="entry name" value="BLL5419 PROTEIN"/>
    <property type="match status" value="1"/>
</dbReference>
<evidence type="ECO:0000256" key="5">
    <source>
        <dbReference type="ARBA" id="ARBA00023136"/>
    </source>
</evidence>
<name>A0A1G2E119_9BACT</name>
<evidence type="ECO:0000256" key="2">
    <source>
        <dbReference type="ARBA" id="ARBA00022475"/>
    </source>
</evidence>
<keyword evidence="3 6" id="KW-0812">Transmembrane</keyword>
<dbReference type="AlphaFoldDB" id="A0A1G2E119"/>
<evidence type="ECO:0000256" key="3">
    <source>
        <dbReference type="ARBA" id="ARBA00022692"/>
    </source>
</evidence>
<feature type="transmembrane region" description="Helical" evidence="6">
    <location>
        <begin position="297"/>
        <end position="315"/>
    </location>
</feature>
<dbReference type="NCBIfam" id="TIGR00374">
    <property type="entry name" value="flippase-like domain"/>
    <property type="match status" value="1"/>
</dbReference>
<sequence length="332" mass="37389">MKKVLLFFASLIVGFIIFIWIAETVGWADIKSALSVFNGWDGVIILGLTLLTALIGVWKWQEILKGQGVKVSFRSLLNPYFAGFAIMFLAPILVWGGEVFRGYVLKERNSISWSKGMASVIIDRVSEWTANLAVIFFGSLFFLFIIGFPPLHLGLIFGGTFLIILIGISLFYFKCIKKESLVSFFIKKEKNEPWEIEKEFFRFFKAGKKAMWKMFFLAFLRAGVMFVRTWFLILFLGKTITALPVLSVLGFTYLAVMIPIPAALGSHEAIQAFAFSTLSLGASTATAFTMIIRCADLLLALFGVLILFRFGVILIKNILFKRIDKVSDLLNE</sequence>
<dbReference type="InterPro" id="IPR022791">
    <property type="entry name" value="L-PG_synthase/AglD"/>
</dbReference>
<feature type="transmembrane region" description="Helical" evidence="6">
    <location>
        <begin position="214"/>
        <end position="236"/>
    </location>
</feature>
<feature type="transmembrane region" description="Helical" evidence="6">
    <location>
        <begin position="125"/>
        <end position="146"/>
    </location>
</feature>
<keyword evidence="2" id="KW-1003">Cell membrane</keyword>
<feature type="transmembrane region" description="Helical" evidence="6">
    <location>
        <begin position="272"/>
        <end position="291"/>
    </location>
</feature>
<dbReference type="STRING" id="1801663.A2175_01690"/>
<keyword evidence="4 6" id="KW-1133">Transmembrane helix</keyword>
<feature type="transmembrane region" description="Helical" evidence="6">
    <location>
        <begin position="6"/>
        <end position="28"/>
    </location>
</feature>
<dbReference type="PANTHER" id="PTHR40277">
    <property type="entry name" value="BLL5419 PROTEIN"/>
    <property type="match status" value="1"/>
</dbReference>
<evidence type="ECO:0000313" key="7">
    <source>
        <dbReference type="EMBL" id="OGZ19020.1"/>
    </source>
</evidence>
<protein>
    <recommendedName>
        <fullName evidence="9">Flippase-like domain-containing protein</fullName>
    </recommendedName>
</protein>
<keyword evidence="5 6" id="KW-0472">Membrane</keyword>
<evidence type="ECO:0000256" key="1">
    <source>
        <dbReference type="ARBA" id="ARBA00004651"/>
    </source>
</evidence>
<dbReference type="Proteomes" id="UP000176755">
    <property type="component" value="Unassembled WGS sequence"/>
</dbReference>
<feature type="transmembrane region" description="Helical" evidence="6">
    <location>
        <begin position="152"/>
        <end position="173"/>
    </location>
</feature>
<dbReference type="EMBL" id="MHLY01000003">
    <property type="protein sequence ID" value="OGZ19020.1"/>
    <property type="molecule type" value="Genomic_DNA"/>
</dbReference>
<dbReference type="Pfam" id="PF03706">
    <property type="entry name" value="LPG_synthase_TM"/>
    <property type="match status" value="1"/>
</dbReference>
<comment type="subcellular location">
    <subcellularLocation>
        <location evidence="1">Cell membrane</location>
        <topology evidence="1">Multi-pass membrane protein</topology>
    </subcellularLocation>
</comment>
<proteinExistence type="predicted"/>
<feature type="transmembrane region" description="Helical" evidence="6">
    <location>
        <begin position="242"/>
        <end position="260"/>
    </location>
</feature>
<evidence type="ECO:0000256" key="6">
    <source>
        <dbReference type="SAM" id="Phobius"/>
    </source>
</evidence>